<gene>
    <name evidence="2" type="ORF">SEMRO_1251_G256130.1</name>
</gene>
<keyword evidence="1" id="KW-0677">Repeat</keyword>
<reference evidence="2" key="1">
    <citation type="submission" date="2020-06" db="EMBL/GenBank/DDBJ databases">
        <authorList>
            <consortium name="Plant Systems Biology data submission"/>
        </authorList>
    </citation>
    <scope>NUCLEOTIDE SEQUENCE</scope>
    <source>
        <strain evidence="2">D6</strain>
    </source>
</reference>
<evidence type="ECO:0000313" key="3">
    <source>
        <dbReference type="Proteomes" id="UP001153069"/>
    </source>
</evidence>
<dbReference type="PANTHER" id="PTHR22895">
    <property type="entry name" value="ARMADILLO REPEAT-CONTAINING PROTEIN 6"/>
    <property type="match status" value="1"/>
</dbReference>
<organism evidence="2 3">
    <name type="scientific">Seminavis robusta</name>
    <dbReference type="NCBI Taxonomy" id="568900"/>
    <lineage>
        <taxon>Eukaryota</taxon>
        <taxon>Sar</taxon>
        <taxon>Stramenopiles</taxon>
        <taxon>Ochrophyta</taxon>
        <taxon>Bacillariophyta</taxon>
        <taxon>Bacillariophyceae</taxon>
        <taxon>Bacillariophycidae</taxon>
        <taxon>Naviculales</taxon>
        <taxon>Naviculaceae</taxon>
        <taxon>Seminavis</taxon>
    </lineage>
</organism>
<dbReference type="InterPro" id="IPR016024">
    <property type="entry name" value="ARM-type_fold"/>
</dbReference>
<dbReference type="Gene3D" id="1.25.10.10">
    <property type="entry name" value="Leucine-rich Repeat Variant"/>
    <property type="match status" value="1"/>
</dbReference>
<dbReference type="EMBL" id="CAICTM010001249">
    <property type="protein sequence ID" value="CAB9521933.1"/>
    <property type="molecule type" value="Genomic_DNA"/>
</dbReference>
<comment type="caution">
    <text evidence="2">The sequence shown here is derived from an EMBL/GenBank/DDBJ whole genome shotgun (WGS) entry which is preliminary data.</text>
</comment>
<protein>
    <submittedName>
        <fullName evidence="2">Uncharacterized protein</fullName>
    </submittedName>
</protein>
<dbReference type="OrthoDB" id="73037at2759"/>
<dbReference type="SMART" id="SM00185">
    <property type="entry name" value="ARM"/>
    <property type="match status" value="2"/>
</dbReference>
<dbReference type="SUPFAM" id="SSF48371">
    <property type="entry name" value="ARM repeat"/>
    <property type="match status" value="1"/>
</dbReference>
<evidence type="ECO:0000256" key="1">
    <source>
        <dbReference type="ARBA" id="ARBA00022737"/>
    </source>
</evidence>
<accession>A0A9N8HNS8</accession>
<dbReference type="PANTHER" id="PTHR22895:SF0">
    <property type="entry name" value="ARMADILLO REPEAT-CONTAINING PROTEIN 6"/>
    <property type="match status" value="1"/>
</dbReference>
<evidence type="ECO:0000313" key="2">
    <source>
        <dbReference type="EMBL" id="CAB9521933.1"/>
    </source>
</evidence>
<dbReference type="InterPro" id="IPR000225">
    <property type="entry name" value="Armadillo"/>
</dbReference>
<dbReference type="AlphaFoldDB" id="A0A9N8HNS8"/>
<name>A0A9N8HNS8_9STRA</name>
<proteinExistence type="predicted"/>
<dbReference type="Proteomes" id="UP001153069">
    <property type="component" value="Unassembled WGS sequence"/>
</dbReference>
<dbReference type="InterPro" id="IPR011989">
    <property type="entry name" value="ARM-like"/>
</dbReference>
<keyword evidence="3" id="KW-1185">Reference proteome</keyword>
<sequence length="288" mass="31554">MPVALILDISNSYDDDDEAEMMLMMAPPTTLPKDDLPGAQMVPCAVVNHKEITKTSSVSVDDGYTDDDNSEYDDWSYDSGADNDGMLLDENDTHATPAVYAQQQPPTATAYEILTNPSVEIHDILAVMRALPMDPHLQCLALEKLWVLCYEDADAEELVHLQGIQLVLEAMSRFPRYERLQQCACETLQNVAALEPLPGGTVQQEICQRGGVGLMVQAMRHHASLQLCVCTTLISLAMDQPENHAIIREEGAVDAMVQALQHPNAAWGARQALEALGVDGTHPADTMR</sequence>